<organism evidence="1 2">
    <name type="scientific">Trifolium medium</name>
    <dbReference type="NCBI Taxonomy" id="97028"/>
    <lineage>
        <taxon>Eukaryota</taxon>
        <taxon>Viridiplantae</taxon>
        <taxon>Streptophyta</taxon>
        <taxon>Embryophyta</taxon>
        <taxon>Tracheophyta</taxon>
        <taxon>Spermatophyta</taxon>
        <taxon>Magnoliopsida</taxon>
        <taxon>eudicotyledons</taxon>
        <taxon>Gunneridae</taxon>
        <taxon>Pentapetalae</taxon>
        <taxon>rosids</taxon>
        <taxon>fabids</taxon>
        <taxon>Fabales</taxon>
        <taxon>Fabaceae</taxon>
        <taxon>Papilionoideae</taxon>
        <taxon>50 kb inversion clade</taxon>
        <taxon>NPAAA clade</taxon>
        <taxon>Hologalegina</taxon>
        <taxon>IRL clade</taxon>
        <taxon>Trifolieae</taxon>
        <taxon>Trifolium</taxon>
    </lineage>
</organism>
<dbReference type="EMBL" id="LXQA010723035">
    <property type="protein sequence ID" value="MCI67753.1"/>
    <property type="molecule type" value="Genomic_DNA"/>
</dbReference>
<proteinExistence type="predicted"/>
<evidence type="ECO:0000313" key="2">
    <source>
        <dbReference type="Proteomes" id="UP000265520"/>
    </source>
</evidence>
<dbReference type="Proteomes" id="UP000265520">
    <property type="component" value="Unassembled WGS sequence"/>
</dbReference>
<comment type="caution">
    <text evidence="1">The sequence shown here is derived from an EMBL/GenBank/DDBJ whole genome shotgun (WGS) entry which is preliminary data.</text>
</comment>
<feature type="non-terminal residue" evidence="1">
    <location>
        <position position="34"/>
    </location>
</feature>
<accession>A0A392U2S4</accession>
<sequence>MKVADTNGYICPSTTFTAGEATSSSRFHAAPEYD</sequence>
<reference evidence="1 2" key="1">
    <citation type="journal article" date="2018" name="Front. Plant Sci.">
        <title>Red Clover (Trifolium pratense) and Zigzag Clover (T. medium) - A Picture of Genomic Similarities and Differences.</title>
        <authorList>
            <person name="Dluhosova J."/>
            <person name="Istvanek J."/>
            <person name="Nedelnik J."/>
            <person name="Repkova J."/>
        </authorList>
    </citation>
    <scope>NUCLEOTIDE SEQUENCE [LARGE SCALE GENOMIC DNA]</scope>
    <source>
        <strain evidence="2">cv. 10/8</strain>
        <tissue evidence="1">Leaf</tissue>
    </source>
</reference>
<protein>
    <submittedName>
        <fullName evidence="1">Uncharacterized protein</fullName>
    </submittedName>
</protein>
<dbReference type="AlphaFoldDB" id="A0A392U2S4"/>
<keyword evidence="2" id="KW-1185">Reference proteome</keyword>
<evidence type="ECO:0000313" key="1">
    <source>
        <dbReference type="EMBL" id="MCI67753.1"/>
    </source>
</evidence>
<name>A0A392U2S4_9FABA</name>